<dbReference type="Pfam" id="PF00583">
    <property type="entry name" value="Acetyltransf_1"/>
    <property type="match status" value="1"/>
</dbReference>
<dbReference type="Gene3D" id="3.40.630.30">
    <property type="match status" value="1"/>
</dbReference>
<dbReference type="OrthoDB" id="359414at2"/>
<dbReference type="Proteomes" id="UP000238589">
    <property type="component" value="Unassembled WGS sequence"/>
</dbReference>
<feature type="domain" description="N-acetyltransferase" evidence="1">
    <location>
        <begin position="1"/>
        <end position="161"/>
    </location>
</feature>
<evidence type="ECO:0000259" key="1">
    <source>
        <dbReference type="PROSITE" id="PS51186"/>
    </source>
</evidence>
<dbReference type="SUPFAM" id="SSF55729">
    <property type="entry name" value="Acyl-CoA N-acyltransferases (Nat)"/>
    <property type="match status" value="1"/>
</dbReference>
<organism evidence="2 3">
    <name type="scientific">Malikia granosa</name>
    <dbReference type="NCBI Taxonomy" id="263067"/>
    <lineage>
        <taxon>Bacteria</taxon>
        <taxon>Pseudomonadati</taxon>
        <taxon>Pseudomonadota</taxon>
        <taxon>Betaproteobacteria</taxon>
        <taxon>Burkholderiales</taxon>
        <taxon>Comamonadaceae</taxon>
        <taxon>Malikia</taxon>
    </lineage>
</organism>
<keyword evidence="3" id="KW-1185">Reference proteome</keyword>
<evidence type="ECO:0000313" key="3">
    <source>
        <dbReference type="Proteomes" id="UP000238589"/>
    </source>
</evidence>
<dbReference type="PROSITE" id="PS51186">
    <property type="entry name" value="GNAT"/>
    <property type="match status" value="1"/>
</dbReference>
<dbReference type="EMBL" id="PVLQ01000029">
    <property type="protein sequence ID" value="PRD65456.1"/>
    <property type="molecule type" value="Genomic_DNA"/>
</dbReference>
<sequence>MLATDIASVLRLQAQCYLPDNIESEAVIRTRLASAPDTAWIAETDGKACAYLVGYRSRLGQVGALGDGFEPAEAPDCLYLHDLAVGPQARGLGLGPRLVAHALAQARREQLSWAALVSVQGSQAFWHQQGFAARPLDDPGQARALASYAGGPACYMTQALLA</sequence>
<name>A0A2S9K4Q5_9BURK</name>
<gene>
    <name evidence="2" type="ORF">C6P64_09220</name>
</gene>
<dbReference type="InterPro" id="IPR000182">
    <property type="entry name" value="GNAT_dom"/>
</dbReference>
<dbReference type="CDD" id="cd04301">
    <property type="entry name" value="NAT_SF"/>
    <property type="match status" value="1"/>
</dbReference>
<comment type="caution">
    <text evidence="2">The sequence shown here is derived from an EMBL/GenBank/DDBJ whole genome shotgun (WGS) entry which is preliminary data.</text>
</comment>
<dbReference type="AlphaFoldDB" id="A0A2S9K4Q5"/>
<protein>
    <submittedName>
        <fullName evidence="2">Histone acetyltransferase</fullName>
    </submittedName>
</protein>
<reference evidence="2 3" key="1">
    <citation type="submission" date="2018-03" db="EMBL/GenBank/DDBJ databases">
        <title>Comparative genomics illustrates the genes involved in a hyperalkaliphilic mechanisms of Serpentinomonas isolated from highly-alkaline calcium-rich serpentinized springs.</title>
        <authorList>
            <person name="Suzuki S."/>
            <person name="Ishii S."/>
            <person name="Walworth N."/>
            <person name="Bird L."/>
            <person name="Kuenen J.G."/>
            <person name="Nealson K.H."/>
        </authorList>
    </citation>
    <scope>NUCLEOTIDE SEQUENCE [LARGE SCALE GENOMIC DNA]</scope>
    <source>
        <strain evidence="2 3">P1</strain>
    </source>
</reference>
<evidence type="ECO:0000313" key="2">
    <source>
        <dbReference type="EMBL" id="PRD65456.1"/>
    </source>
</evidence>
<proteinExistence type="predicted"/>
<dbReference type="InterPro" id="IPR016181">
    <property type="entry name" value="Acyl_CoA_acyltransferase"/>
</dbReference>
<keyword evidence="2" id="KW-0808">Transferase</keyword>
<dbReference type="GO" id="GO:0016747">
    <property type="term" value="F:acyltransferase activity, transferring groups other than amino-acyl groups"/>
    <property type="evidence" value="ECO:0007669"/>
    <property type="project" value="InterPro"/>
</dbReference>
<accession>A0A2S9K4Q5</accession>